<feature type="region of interest" description="Disordered" evidence="1">
    <location>
        <begin position="814"/>
        <end position="837"/>
    </location>
</feature>
<gene>
    <name evidence="2" type="ORF">V865_001999</name>
</gene>
<dbReference type="RefSeq" id="XP_066081908.1">
    <property type="nucleotide sequence ID" value="XM_066225811.1"/>
</dbReference>
<evidence type="ECO:0008006" key="4">
    <source>
        <dbReference type="Google" id="ProtNLM"/>
    </source>
</evidence>
<dbReference type="KEGG" id="ker:91100803"/>
<protein>
    <recommendedName>
        <fullName evidence="4">Rho-GAP domain-containing protein</fullName>
    </recommendedName>
</protein>
<feature type="compositionally biased region" description="Basic and acidic residues" evidence="1">
    <location>
        <begin position="639"/>
        <end position="650"/>
    </location>
</feature>
<dbReference type="GeneID" id="91100803"/>
<feature type="compositionally biased region" description="Low complexity" evidence="1">
    <location>
        <begin position="1004"/>
        <end position="1019"/>
    </location>
</feature>
<feature type="compositionally biased region" description="Low complexity" evidence="1">
    <location>
        <begin position="983"/>
        <end position="995"/>
    </location>
</feature>
<reference evidence="2 3" key="1">
    <citation type="submission" date="2024-01" db="EMBL/GenBank/DDBJ databases">
        <title>Comparative genomics of Cryptococcus and Kwoniella reveals pathogenesis evolution and contrasting modes of karyotype evolution via chromosome fusion or intercentromeric recombination.</title>
        <authorList>
            <person name="Coelho M.A."/>
            <person name="David-Palma M."/>
            <person name="Shea T."/>
            <person name="Bowers K."/>
            <person name="McGinley-Smith S."/>
            <person name="Mohammad A.W."/>
            <person name="Gnirke A."/>
            <person name="Yurkov A.M."/>
            <person name="Nowrousian M."/>
            <person name="Sun S."/>
            <person name="Cuomo C.A."/>
            <person name="Heitman J."/>
        </authorList>
    </citation>
    <scope>NUCLEOTIDE SEQUENCE [LARGE SCALE GENOMIC DNA]</scope>
    <source>
        <strain evidence="2 3">PYCC6329</strain>
    </source>
</reference>
<organism evidence="2 3">
    <name type="scientific">Kwoniella europaea PYCC6329</name>
    <dbReference type="NCBI Taxonomy" id="1423913"/>
    <lineage>
        <taxon>Eukaryota</taxon>
        <taxon>Fungi</taxon>
        <taxon>Dikarya</taxon>
        <taxon>Basidiomycota</taxon>
        <taxon>Agaricomycotina</taxon>
        <taxon>Tremellomycetes</taxon>
        <taxon>Tremellales</taxon>
        <taxon>Cryptococcaceae</taxon>
        <taxon>Kwoniella</taxon>
    </lineage>
</organism>
<feature type="region of interest" description="Disordered" evidence="1">
    <location>
        <begin position="1277"/>
        <end position="1298"/>
    </location>
</feature>
<feature type="region of interest" description="Disordered" evidence="1">
    <location>
        <begin position="958"/>
        <end position="1019"/>
    </location>
</feature>
<feature type="region of interest" description="Disordered" evidence="1">
    <location>
        <begin position="632"/>
        <end position="659"/>
    </location>
</feature>
<sequence>MSLMFPRMRRMTLLDLPTRSAVLAEILQRRNATSRELEGCLVEFVIKAWKEGKKVREWCRDIQQILEVIRIPDPLRDLIRSVPMKTLLPFVNLPSNAYFPTTEPPLPPPLIPTELLPKITRSQLIEALSRLSVGNQSEGSRPFCDEPLIHELCLSYISMVWKDKKLDIEDNNLVDWISKSLTEVEFELQLQGESGSTNILPILHGFRFQLGFVTCSQLITRFNSNSNSTAALLSIANPTESFDTTATASTVNQDDFIQLESFARSWIHRRLSAGLAYQAIFDELSSIKNRIEDRENKDLIDTTLENELGFCNNTSTDLSTDQSGLLWSSPSSNPIHPNLNTGTTTKTEPEDLYSQLASPSALSLLTFRMGRKRSFGHHTPKWLYHKRNNSSSSKLRFPTSDHSRPSSGYFGGTVIPESSSLTSPSTLTFSCPSHGNDDIRQSTFSENTITRQRTTFRDDLTSSLMSLTDPEDVRTVLLNQLMEMRYHLHGHEDESWFLGGGREHAEELLSHLEKKMIGKKDLMGLKEVFVSMRSAFDLPPLVNTSYSAISSDKFDSPFNRGTVFDRNSVQRDSLNLDQFFDEVAQLPDTLEESSSGENEDGHYHGADSEDGKDDHAEPTYQPVREEGKRILSYGGSDKTSQDEGHAEGTDTARGPFGRRTSASAHSVLTMTSMFTTDSQTEGTRLSCFEIQEAHREYHTESQAIEYHFPLPPSTPPPPPPSASQIQWERYERCSASVPDVTDIEGKYTRLPPKVGSLRRSKTRIAASFVETTSEELRLSTVPSTLTQQPSPALPEDDQEELGIISCKQGRRSSIEPISPTCPLSPSSMTEDSPSKSTFDTHIVTPTTIRHPYPYGHHQPLSTLSSEATLYHRHDHSHLITPDRRRASLGPIDKNRRQIHRHFAIFDGEQVSPSKELRELGMGMGKSYEDPVTPATKLTHFSESGSAEVATLNDTTTADVTPKVRPRSSKSGIPNPLRIVQPRQSSSQMKSILSLSRPNGARNISSSSASQHVTASTQSQSFVPKSPIPLVEVLDLFRRHQESEDGLSLWEVEDSLYRLINIEKDRVERSSNGIWDEEKKNRVRWLIDQVAIMLGDPIYVAPISRVVASLSSSNTQIHRPESITLTTSIPSQVSSFSVVKVLERPPLPRYKSQPQFPTSFLSSPPRPEPVRPNILRRHTRECLSVGSIDSASSIYSTPSATDSFSERNLELDMELEEEMVDFPCLPSPSIGGVVIAESTRSRWASVDREKSRLRRVSKGYGYVDWDVPLPQRMEWPVPQIHHRQRQRQYSEGSTGTFGR</sequence>
<evidence type="ECO:0000313" key="3">
    <source>
        <dbReference type="Proteomes" id="UP001358614"/>
    </source>
</evidence>
<dbReference type="Proteomes" id="UP001358614">
    <property type="component" value="Chromosome 1"/>
</dbReference>
<feature type="compositionally biased region" description="Basic and acidic residues" evidence="1">
    <location>
        <begin position="599"/>
        <end position="619"/>
    </location>
</feature>
<feature type="region of interest" description="Disordered" evidence="1">
    <location>
        <begin position="327"/>
        <end position="346"/>
    </location>
</feature>
<feature type="compositionally biased region" description="Polar residues" evidence="1">
    <location>
        <begin position="821"/>
        <end position="837"/>
    </location>
</feature>
<proteinExistence type="predicted"/>
<feature type="compositionally biased region" description="Polar residues" evidence="1">
    <location>
        <begin position="1286"/>
        <end position="1298"/>
    </location>
</feature>
<feature type="region of interest" description="Disordered" evidence="1">
    <location>
        <begin position="589"/>
        <end position="619"/>
    </location>
</feature>
<accession>A0AAX4KBM1</accession>
<name>A0AAX4KBM1_9TREE</name>
<evidence type="ECO:0000313" key="2">
    <source>
        <dbReference type="EMBL" id="WWD03941.1"/>
    </source>
</evidence>
<keyword evidence="3" id="KW-1185">Reference proteome</keyword>
<evidence type="ECO:0000256" key="1">
    <source>
        <dbReference type="SAM" id="MobiDB-lite"/>
    </source>
</evidence>
<dbReference type="EMBL" id="CP144089">
    <property type="protein sequence ID" value="WWD03941.1"/>
    <property type="molecule type" value="Genomic_DNA"/>
</dbReference>